<protein>
    <submittedName>
        <fullName evidence="1">Uncharacterized protein</fullName>
    </submittedName>
</protein>
<comment type="caution">
    <text evidence="1">The sequence shown here is derived from an EMBL/GenBank/DDBJ whole genome shotgun (WGS) entry which is preliminary data.</text>
</comment>
<dbReference type="EMBL" id="JBANQN010000005">
    <property type="protein sequence ID" value="KAK6789274.1"/>
    <property type="molecule type" value="Genomic_DNA"/>
</dbReference>
<dbReference type="Proteomes" id="UP001371456">
    <property type="component" value="Unassembled WGS sequence"/>
</dbReference>
<evidence type="ECO:0000313" key="1">
    <source>
        <dbReference type="EMBL" id="KAK6789274.1"/>
    </source>
</evidence>
<gene>
    <name evidence="1" type="ORF">RDI58_013073</name>
</gene>
<accession>A0AAN8TM54</accession>
<sequence length="12" mass="1373">MEMPPSIIKLTI</sequence>
<organism evidence="1 2">
    <name type="scientific">Solanum bulbocastanum</name>
    <name type="common">Wild potato</name>
    <dbReference type="NCBI Taxonomy" id="147425"/>
    <lineage>
        <taxon>Eukaryota</taxon>
        <taxon>Viridiplantae</taxon>
        <taxon>Streptophyta</taxon>
        <taxon>Embryophyta</taxon>
        <taxon>Tracheophyta</taxon>
        <taxon>Spermatophyta</taxon>
        <taxon>Magnoliopsida</taxon>
        <taxon>eudicotyledons</taxon>
        <taxon>Gunneridae</taxon>
        <taxon>Pentapetalae</taxon>
        <taxon>asterids</taxon>
        <taxon>lamiids</taxon>
        <taxon>Solanales</taxon>
        <taxon>Solanaceae</taxon>
        <taxon>Solanoideae</taxon>
        <taxon>Solaneae</taxon>
        <taxon>Solanum</taxon>
    </lineage>
</organism>
<reference evidence="1 2" key="1">
    <citation type="submission" date="2024-02" db="EMBL/GenBank/DDBJ databases">
        <title>de novo genome assembly of Solanum bulbocastanum strain 11H21.</title>
        <authorList>
            <person name="Hosaka A.J."/>
        </authorList>
    </citation>
    <scope>NUCLEOTIDE SEQUENCE [LARGE SCALE GENOMIC DNA]</scope>
    <source>
        <tissue evidence="1">Young leaves</tissue>
    </source>
</reference>
<name>A0AAN8TM54_SOLBU</name>
<proteinExistence type="predicted"/>
<evidence type="ECO:0000313" key="2">
    <source>
        <dbReference type="Proteomes" id="UP001371456"/>
    </source>
</evidence>
<keyword evidence="2" id="KW-1185">Reference proteome</keyword>